<dbReference type="Proteomes" id="UP000719766">
    <property type="component" value="Unassembled WGS sequence"/>
</dbReference>
<dbReference type="OrthoDB" id="2660482at2759"/>
<dbReference type="AlphaFoldDB" id="A0A9P7E2I7"/>
<keyword evidence="1" id="KW-1133">Transmembrane helix</keyword>
<comment type="caution">
    <text evidence="2">The sequence shown here is derived from an EMBL/GenBank/DDBJ whole genome shotgun (WGS) entry which is preliminary data.</text>
</comment>
<feature type="transmembrane region" description="Helical" evidence="1">
    <location>
        <begin position="35"/>
        <end position="57"/>
    </location>
</feature>
<dbReference type="EMBL" id="JABBWE010000001">
    <property type="protein sequence ID" value="KAG1809797.1"/>
    <property type="molecule type" value="Genomic_DNA"/>
</dbReference>
<sequence>MSDAIEYINDVANIMLGVIMIVRLYAMYQRSRRMLIFLVVVFLAIRIAIGVMIAIMVSHFVAEERGPRGSVLRVLDYTTWILLTAWEVLTLCLAVWIALKHFREKRQQSSEGIIMDCFAVLMKTHVTYFASFVALTCIELIGYLSPKISVSPSSTKTQTYSGFSEIFMLTQMFVLGPRLILSIREYHARLVAQSDAATAVTSINFQESVSVN</sequence>
<reference evidence="2" key="1">
    <citation type="journal article" date="2020" name="New Phytol.">
        <title>Comparative genomics reveals dynamic genome evolution in host specialist ectomycorrhizal fungi.</title>
        <authorList>
            <person name="Lofgren L.A."/>
            <person name="Nguyen N.H."/>
            <person name="Vilgalys R."/>
            <person name="Ruytinx J."/>
            <person name="Liao H.L."/>
            <person name="Branco S."/>
            <person name="Kuo A."/>
            <person name="LaButti K."/>
            <person name="Lipzen A."/>
            <person name="Andreopoulos W."/>
            <person name="Pangilinan J."/>
            <person name="Riley R."/>
            <person name="Hundley H."/>
            <person name="Na H."/>
            <person name="Barry K."/>
            <person name="Grigoriev I.V."/>
            <person name="Stajich J.E."/>
            <person name="Kennedy P.G."/>
        </authorList>
    </citation>
    <scope>NUCLEOTIDE SEQUENCE</scope>
    <source>
        <strain evidence="2">S12</strain>
    </source>
</reference>
<protein>
    <submittedName>
        <fullName evidence="2">Uncharacterized protein</fullName>
    </submittedName>
</protein>
<feature type="transmembrane region" description="Helical" evidence="1">
    <location>
        <begin position="120"/>
        <end position="143"/>
    </location>
</feature>
<proteinExistence type="predicted"/>
<dbReference type="GeneID" id="64594896"/>
<feature type="transmembrane region" description="Helical" evidence="1">
    <location>
        <begin position="77"/>
        <end position="99"/>
    </location>
</feature>
<evidence type="ECO:0000256" key="1">
    <source>
        <dbReference type="SAM" id="Phobius"/>
    </source>
</evidence>
<feature type="transmembrane region" description="Helical" evidence="1">
    <location>
        <begin position="163"/>
        <end position="181"/>
    </location>
</feature>
<accession>A0A9P7E2I7</accession>
<feature type="transmembrane region" description="Helical" evidence="1">
    <location>
        <begin position="12"/>
        <end position="28"/>
    </location>
</feature>
<keyword evidence="1" id="KW-0472">Membrane</keyword>
<gene>
    <name evidence="2" type="ORF">HD556DRAFT_1315739</name>
</gene>
<organism evidence="2 3">
    <name type="scientific">Suillus plorans</name>
    <dbReference type="NCBI Taxonomy" id="116603"/>
    <lineage>
        <taxon>Eukaryota</taxon>
        <taxon>Fungi</taxon>
        <taxon>Dikarya</taxon>
        <taxon>Basidiomycota</taxon>
        <taxon>Agaricomycotina</taxon>
        <taxon>Agaricomycetes</taxon>
        <taxon>Agaricomycetidae</taxon>
        <taxon>Boletales</taxon>
        <taxon>Suillineae</taxon>
        <taxon>Suillaceae</taxon>
        <taxon>Suillus</taxon>
    </lineage>
</organism>
<name>A0A9P7E2I7_9AGAM</name>
<dbReference type="RefSeq" id="XP_041167462.1">
    <property type="nucleotide sequence ID" value="XM_041301132.1"/>
</dbReference>
<evidence type="ECO:0000313" key="3">
    <source>
        <dbReference type="Proteomes" id="UP000719766"/>
    </source>
</evidence>
<keyword evidence="1" id="KW-0812">Transmembrane</keyword>
<keyword evidence="3" id="KW-1185">Reference proteome</keyword>
<evidence type="ECO:0000313" key="2">
    <source>
        <dbReference type="EMBL" id="KAG1809797.1"/>
    </source>
</evidence>